<accession>A0A814RP39</accession>
<dbReference type="Proteomes" id="UP000681722">
    <property type="component" value="Unassembled WGS sequence"/>
</dbReference>
<dbReference type="Proteomes" id="UP000663829">
    <property type="component" value="Unassembled WGS sequence"/>
</dbReference>
<protein>
    <submittedName>
        <fullName evidence="1">Uncharacterized protein</fullName>
    </submittedName>
</protein>
<sequence>MDCIGSEINSELMTLPLPEDKFETWDIFRLVNYIQKMDNNKTLDMKLLSNKTVTLLTTSTAARTSEIHALKIPHIEQHKNIIEFEMN</sequence>
<dbReference type="EMBL" id="CAJOBC010006473">
    <property type="protein sequence ID" value="CAF3900280.1"/>
    <property type="molecule type" value="Genomic_DNA"/>
</dbReference>
<keyword evidence="3" id="KW-1185">Reference proteome</keyword>
<evidence type="ECO:0000313" key="1">
    <source>
        <dbReference type="EMBL" id="CAF1136574.1"/>
    </source>
</evidence>
<dbReference type="AlphaFoldDB" id="A0A814RP39"/>
<dbReference type="EMBL" id="CAJNOQ010006473">
    <property type="protein sequence ID" value="CAF1136574.1"/>
    <property type="molecule type" value="Genomic_DNA"/>
</dbReference>
<reference evidence="1" key="1">
    <citation type="submission" date="2021-02" db="EMBL/GenBank/DDBJ databases">
        <authorList>
            <person name="Nowell W R."/>
        </authorList>
    </citation>
    <scope>NUCLEOTIDE SEQUENCE</scope>
</reference>
<evidence type="ECO:0000313" key="2">
    <source>
        <dbReference type="EMBL" id="CAF3900280.1"/>
    </source>
</evidence>
<proteinExistence type="predicted"/>
<comment type="caution">
    <text evidence="1">The sequence shown here is derived from an EMBL/GenBank/DDBJ whole genome shotgun (WGS) entry which is preliminary data.</text>
</comment>
<name>A0A814RP39_9BILA</name>
<gene>
    <name evidence="1" type="ORF">GPM918_LOCUS20469</name>
    <name evidence="2" type="ORF">SRO942_LOCUS20466</name>
</gene>
<evidence type="ECO:0000313" key="3">
    <source>
        <dbReference type="Proteomes" id="UP000663829"/>
    </source>
</evidence>
<organism evidence="1 3">
    <name type="scientific">Didymodactylos carnosus</name>
    <dbReference type="NCBI Taxonomy" id="1234261"/>
    <lineage>
        <taxon>Eukaryota</taxon>
        <taxon>Metazoa</taxon>
        <taxon>Spiralia</taxon>
        <taxon>Gnathifera</taxon>
        <taxon>Rotifera</taxon>
        <taxon>Eurotatoria</taxon>
        <taxon>Bdelloidea</taxon>
        <taxon>Philodinida</taxon>
        <taxon>Philodinidae</taxon>
        <taxon>Didymodactylos</taxon>
    </lineage>
</organism>